<gene>
    <name evidence="1" type="ORF">A6V39_01350</name>
</gene>
<proteinExistence type="predicted"/>
<evidence type="ECO:0000313" key="1">
    <source>
        <dbReference type="EMBL" id="OAL10700.1"/>
    </source>
</evidence>
<dbReference type="RefSeq" id="WP_187149936.1">
    <property type="nucleotide sequence ID" value="NZ_LWUJ01000010.1"/>
</dbReference>
<protein>
    <submittedName>
        <fullName evidence="1">Uncharacterized protein</fullName>
    </submittedName>
</protein>
<accession>A0A1A9QG58</accession>
<dbReference type="Proteomes" id="UP000077623">
    <property type="component" value="Unassembled WGS sequence"/>
</dbReference>
<sequence length="225" mass="24910">MSLPVKVGIATLTAGSIAGAGYAGIAYFGKNKQQGTTISDIVQTKYEYILLNTKDNTDNTHWSINWSNYKKDNAKKEANKNTFKLKGWVKDSTQDLDLTNELKKKCEELSKTTVYDKGVALYADVTKYCGRGVTVEDAAKKAGAEILDTVTRDNNKDSKIWTSRHTNKTTLQDSLTKLGIPDAGDADKIKKGCEDIKTKNKQADDYQAVYNAYIAICTKQEGDIR</sequence>
<organism evidence="1 2">
    <name type="scientific">Candidatus Mycoplasma haematobovis</name>
    <dbReference type="NCBI Taxonomy" id="432608"/>
    <lineage>
        <taxon>Bacteria</taxon>
        <taxon>Bacillati</taxon>
        <taxon>Mycoplasmatota</taxon>
        <taxon>Mollicutes</taxon>
        <taxon>Mycoplasmataceae</taxon>
        <taxon>Mycoplasma</taxon>
    </lineage>
</organism>
<reference evidence="2" key="1">
    <citation type="submission" date="2016-04" db="EMBL/GenBank/DDBJ databases">
        <authorList>
            <person name="Quiroz-Castaneda R.E."/>
            <person name="Martinez-Ocampo F."/>
        </authorList>
    </citation>
    <scope>NUCLEOTIDE SEQUENCE [LARGE SCALE GENOMIC DNA]</scope>
    <source>
        <strain evidence="2">INIFAP01</strain>
    </source>
</reference>
<name>A0A1A9QG58_9MOLU</name>
<comment type="caution">
    <text evidence="1">The sequence shown here is derived from an EMBL/GenBank/DDBJ whole genome shotgun (WGS) entry which is preliminary data.</text>
</comment>
<dbReference type="STRING" id="432608.A6V39_01350"/>
<dbReference type="AlphaFoldDB" id="A0A1A9QG58"/>
<keyword evidence="2" id="KW-1185">Reference proteome</keyword>
<dbReference type="EMBL" id="LWUJ01000010">
    <property type="protein sequence ID" value="OAL10700.1"/>
    <property type="molecule type" value="Genomic_DNA"/>
</dbReference>
<evidence type="ECO:0000313" key="2">
    <source>
        <dbReference type="Proteomes" id="UP000077623"/>
    </source>
</evidence>